<name>A0A934K3W7_9BACT</name>
<sequence length="89" mass="9731">MRELGEQVQVRAGPHGVRHAAITALLDLSHGDVRAAARFSRHADIRTLIVYDDNRQDLGGKMARLVAAASERSVSDLVTVVWCRSQGQP</sequence>
<dbReference type="InterPro" id="IPR013762">
    <property type="entry name" value="Integrase-like_cat_sf"/>
</dbReference>
<dbReference type="InterPro" id="IPR011010">
    <property type="entry name" value="DNA_brk_join_enz"/>
</dbReference>
<feature type="non-terminal residue" evidence="2">
    <location>
        <position position="89"/>
    </location>
</feature>
<keyword evidence="3" id="KW-1185">Reference proteome</keyword>
<dbReference type="GO" id="GO:0006310">
    <property type="term" value="P:DNA recombination"/>
    <property type="evidence" value="ECO:0007669"/>
    <property type="project" value="UniProtKB-KW"/>
</dbReference>
<dbReference type="GO" id="GO:0015074">
    <property type="term" value="P:DNA integration"/>
    <property type="evidence" value="ECO:0007669"/>
    <property type="project" value="InterPro"/>
</dbReference>
<accession>A0A934K3W7</accession>
<protein>
    <recommendedName>
        <fullName evidence="4">Tyr recombinase domain-containing protein</fullName>
    </recommendedName>
</protein>
<reference evidence="2" key="1">
    <citation type="submission" date="2020-10" db="EMBL/GenBank/DDBJ databases">
        <title>Ca. Dormibacterota MAGs.</title>
        <authorList>
            <person name="Montgomery K."/>
        </authorList>
    </citation>
    <scope>NUCLEOTIDE SEQUENCE [LARGE SCALE GENOMIC DNA]</scope>
    <source>
        <strain evidence="2">SC8812_S17_10</strain>
    </source>
</reference>
<dbReference type="Gene3D" id="1.10.443.10">
    <property type="entry name" value="Intergrase catalytic core"/>
    <property type="match status" value="1"/>
</dbReference>
<dbReference type="EMBL" id="JAEKNR010000027">
    <property type="protein sequence ID" value="MBJ7596867.1"/>
    <property type="molecule type" value="Genomic_DNA"/>
</dbReference>
<evidence type="ECO:0008006" key="4">
    <source>
        <dbReference type="Google" id="ProtNLM"/>
    </source>
</evidence>
<proteinExistence type="predicted"/>
<dbReference type="AlphaFoldDB" id="A0A934K3W7"/>
<organism evidence="2 3">
    <name type="scientific">Candidatus Nephthysia bennettiae</name>
    <dbReference type="NCBI Taxonomy" id="3127016"/>
    <lineage>
        <taxon>Bacteria</taxon>
        <taxon>Bacillati</taxon>
        <taxon>Candidatus Dormiibacterota</taxon>
        <taxon>Candidatus Dormibacteria</taxon>
        <taxon>Candidatus Dormibacterales</taxon>
        <taxon>Candidatus Dormibacteraceae</taxon>
        <taxon>Candidatus Nephthysia</taxon>
    </lineage>
</organism>
<evidence type="ECO:0000313" key="3">
    <source>
        <dbReference type="Proteomes" id="UP000612893"/>
    </source>
</evidence>
<evidence type="ECO:0000256" key="1">
    <source>
        <dbReference type="ARBA" id="ARBA00023172"/>
    </source>
</evidence>
<keyword evidence="1" id="KW-0233">DNA recombination</keyword>
<comment type="caution">
    <text evidence="2">The sequence shown here is derived from an EMBL/GenBank/DDBJ whole genome shotgun (WGS) entry which is preliminary data.</text>
</comment>
<gene>
    <name evidence="2" type="ORF">JF922_02105</name>
</gene>
<evidence type="ECO:0000313" key="2">
    <source>
        <dbReference type="EMBL" id="MBJ7596867.1"/>
    </source>
</evidence>
<dbReference type="GO" id="GO:0003677">
    <property type="term" value="F:DNA binding"/>
    <property type="evidence" value="ECO:0007669"/>
    <property type="project" value="InterPro"/>
</dbReference>
<dbReference type="SUPFAM" id="SSF56349">
    <property type="entry name" value="DNA breaking-rejoining enzymes"/>
    <property type="match status" value="1"/>
</dbReference>
<dbReference type="Proteomes" id="UP000612893">
    <property type="component" value="Unassembled WGS sequence"/>
</dbReference>